<evidence type="ECO:0000313" key="5">
    <source>
        <dbReference type="EMBL" id="KPC53119.1"/>
    </source>
</evidence>
<dbReference type="OrthoDB" id="9803618at2"/>
<dbReference type="GO" id="GO:0006508">
    <property type="term" value="P:proteolysis"/>
    <property type="evidence" value="ECO:0007669"/>
    <property type="project" value="InterPro"/>
</dbReference>
<dbReference type="Proteomes" id="UP000037939">
    <property type="component" value="Unassembled WGS sequence"/>
</dbReference>
<accession>A0A0N1JST8</accession>
<feature type="domain" description="Metalloprotease TldD/E N-terminal" evidence="2">
    <location>
        <begin position="30"/>
        <end position="94"/>
    </location>
</feature>
<reference evidence="5 6" key="1">
    <citation type="submission" date="2015-07" db="EMBL/GenBank/DDBJ databases">
        <title>Draft genome sequence of the Amantichitinum ursilacus IGB-41, a new chitin-degrading bacterium.</title>
        <authorList>
            <person name="Kirstahler P."/>
            <person name="Guenther M."/>
            <person name="Grumaz C."/>
            <person name="Rupp S."/>
            <person name="Zibek S."/>
            <person name="Sohn K."/>
        </authorList>
    </citation>
    <scope>NUCLEOTIDE SEQUENCE [LARGE SCALE GENOMIC DNA]</scope>
    <source>
        <strain evidence="5 6">IGB-41</strain>
    </source>
</reference>
<comment type="caution">
    <text evidence="5">The sequence shown here is derived from an EMBL/GenBank/DDBJ whole genome shotgun (WGS) entry which is preliminary data.</text>
</comment>
<dbReference type="GO" id="GO:0005829">
    <property type="term" value="C:cytosol"/>
    <property type="evidence" value="ECO:0007669"/>
    <property type="project" value="TreeGrafter"/>
</dbReference>
<feature type="domain" description="Metalloprotease TldD/E C-terminal" evidence="3">
    <location>
        <begin position="235"/>
        <end position="442"/>
    </location>
</feature>
<protein>
    <submittedName>
        <fullName evidence="5">Peptidase PmbA</fullName>
    </submittedName>
</protein>
<dbReference type="InterPro" id="IPR002510">
    <property type="entry name" value="Metalloprtase-TldD/E_N"/>
</dbReference>
<evidence type="ECO:0000259" key="2">
    <source>
        <dbReference type="Pfam" id="PF01523"/>
    </source>
</evidence>
<evidence type="ECO:0000313" key="6">
    <source>
        <dbReference type="Proteomes" id="UP000037939"/>
    </source>
</evidence>
<comment type="similarity">
    <text evidence="1">Belongs to the peptidase U62 family.</text>
</comment>
<gene>
    <name evidence="5" type="ORF">WG78_11530</name>
</gene>
<dbReference type="Pfam" id="PF01523">
    <property type="entry name" value="PmbA_TldD_1st"/>
    <property type="match status" value="1"/>
</dbReference>
<feature type="domain" description="Metalloprotease TldD/E central" evidence="4">
    <location>
        <begin position="121"/>
        <end position="228"/>
    </location>
</feature>
<organism evidence="5 6">
    <name type="scientific">Amantichitinum ursilacus</name>
    <dbReference type="NCBI Taxonomy" id="857265"/>
    <lineage>
        <taxon>Bacteria</taxon>
        <taxon>Pseudomonadati</taxon>
        <taxon>Pseudomonadota</taxon>
        <taxon>Betaproteobacteria</taxon>
        <taxon>Neisseriales</taxon>
        <taxon>Chitinibacteraceae</taxon>
        <taxon>Amantichitinum</taxon>
    </lineage>
</organism>
<dbReference type="PANTHER" id="PTHR43421:SF1">
    <property type="entry name" value="METALLOPROTEASE PMBA"/>
    <property type="match status" value="1"/>
</dbReference>
<dbReference type="InterPro" id="IPR036059">
    <property type="entry name" value="TldD/PmbA_sf"/>
</dbReference>
<sequence length="443" mass="47146">MSGFSFSEQQLADLASQVLDQARQQGASDCDVEISESFGQNVTVRLGEVETIEYNRDKGMGVTVYVGKQKGHASTSDFTHSALADTVGAALAIARFTAADEYAGLPDRDRLATQFPDLDLYHPWDLPVEGAIDLARQCEDAARAVDSRITNSEGGSTSTHASRWVYGNSQGFVGTGTGTRYSISAAVIAEDDSGMQRDYWYSSVRDAAELENAGAIGRRAGERAVRRLGAQRVKTGEYPVLFEAPVAASLISHWVSAVSGGSLYRKSSFLTDSLGQQVFAPCVTIVEDPFLKKGLGSSAFDGEGVATQERTIVDAGVLNGYFLSSYSARKLGMRTTGNAGGAHNLLVTPTASFDELLAELGTGLLVTELLGQGINMVTGDYSRGAAGFWVENGKIQYPVEEITVAGNLRDIYQQIVGIGSDVLLSSSKRVGSVLIRKMTVAGV</sequence>
<dbReference type="STRING" id="857265.WG78_11530"/>
<dbReference type="GO" id="GO:0008237">
    <property type="term" value="F:metallopeptidase activity"/>
    <property type="evidence" value="ECO:0007669"/>
    <property type="project" value="InterPro"/>
</dbReference>
<name>A0A0N1JST8_9NEIS</name>
<dbReference type="InterPro" id="IPR045569">
    <property type="entry name" value="Metalloprtase-TldD/E_C"/>
</dbReference>
<evidence type="ECO:0000256" key="1">
    <source>
        <dbReference type="ARBA" id="ARBA00005836"/>
    </source>
</evidence>
<dbReference type="Gene3D" id="3.30.2290.10">
    <property type="entry name" value="PmbA/TldD superfamily"/>
    <property type="match status" value="1"/>
</dbReference>
<dbReference type="InterPro" id="IPR035068">
    <property type="entry name" value="TldD/PmbA_N"/>
</dbReference>
<dbReference type="AlphaFoldDB" id="A0A0N1JST8"/>
<dbReference type="EMBL" id="LAQT01000008">
    <property type="protein sequence ID" value="KPC53119.1"/>
    <property type="molecule type" value="Genomic_DNA"/>
</dbReference>
<dbReference type="Pfam" id="PF19289">
    <property type="entry name" value="PmbA_TldD_3rd"/>
    <property type="match status" value="1"/>
</dbReference>
<evidence type="ECO:0000259" key="4">
    <source>
        <dbReference type="Pfam" id="PF19290"/>
    </source>
</evidence>
<dbReference type="InterPro" id="IPR047657">
    <property type="entry name" value="PmbA"/>
</dbReference>
<dbReference type="InterPro" id="IPR045570">
    <property type="entry name" value="Metalloprtase-TldD/E_cen_dom"/>
</dbReference>
<dbReference type="RefSeq" id="WP_083458940.1">
    <property type="nucleotide sequence ID" value="NZ_LAQT01000008.1"/>
</dbReference>
<dbReference type="Pfam" id="PF19290">
    <property type="entry name" value="PmbA_TldD_2nd"/>
    <property type="match status" value="1"/>
</dbReference>
<proteinExistence type="inferred from homology"/>
<dbReference type="PANTHER" id="PTHR43421">
    <property type="entry name" value="METALLOPROTEASE PMBA"/>
    <property type="match status" value="1"/>
</dbReference>
<dbReference type="PATRIC" id="fig|857265.3.peg.2368"/>
<evidence type="ECO:0000259" key="3">
    <source>
        <dbReference type="Pfam" id="PF19289"/>
    </source>
</evidence>
<dbReference type="NCBIfam" id="NF008268">
    <property type="entry name" value="PRK11040.1"/>
    <property type="match status" value="1"/>
</dbReference>
<keyword evidence="6" id="KW-1185">Reference proteome</keyword>
<dbReference type="SUPFAM" id="SSF111283">
    <property type="entry name" value="Putative modulator of DNA gyrase, PmbA/TldD"/>
    <property type="match status" value="1"/>
</dbReference>